<dbReference type="GO" id="GO:0008381">
    <property type="term" value="F:mechanosensitive monoatomic ion channel activity"/>
    <property type="evidence" value="ECO:0007669"/>
    <property type="project" value="InterPro"/>
</dbReference>
<keyword evidence="5 10" id="KW-0812">Transmembrane</keyword>
<proteinExistence type="inferred from homology"/>
<dbReference type="PANTHER" id="PTHR30266:SF2">
    <property type="entry name" value="LARGE-CONDUCTANCE MECHANOSENSITIVE CHANNEL"/>
    <property type="match status" value="1"/>
</dbReference>
<dbReference type="HOGENOM" id="CLU_095787_2_3_0"/>
<evidence type="ECO:0000256" key="10">
    <source>
        <dbReference type="SAM" id="Phobius"/>
    </source>
</evidence>
<feature type="transmembrane region" description="Helical" evidence="10">
    <location>
        <begin position="59"/>
        <end position="78"/>
    </location>
</feature>
<dbReference type="AlphaFoldDB" id="E1IFW3"/>
<comment type="caution">
    <text evidence="11">The sequence shown here is derived from an EMBL/GenBank/DDBJ whole genome shotgun (WGS) entry which is preliminary data.</text>
</comment>
<dbReference type="PANTHER" id="PTHR30266">
    <property type="entry name" value="MECHANOSENSITIVE CHANNEL MSCL"/>
    <property type="match status" value="1"/>
</dbReference>
<keyword evidence="9" id="KW-0407">Ion channel</keyword>
<keyword evidence="12" id="KW-1185">Reference proteome</keyword>
<evidence type="ECO:0000256" key="7">
    <source>
        <dbReference type="ARBA" id="ARBA00023065"/>
    </source>
</evidence>
<dbReference type="InterPro" id="IPR036019">
    <property type="entry name" value="MscL_channel"/>
</dbReference>
<accession>E1IFW3</accession>
<organism evidence="11 12">
    <name type="scientific">Oscillochloris trichoides DG-6</name>
    <dbReference type="NCBI Taxonomy" id="765420"/>
    <lineage>
        <taxon>Bacteria</taxon>
        <taxon>Bacillati</taxon>
        <taxon>Chloroflexota</taxon>
        <taxon>Chloroflexia</taxon>
        <taxon>Chloroflexales</taxon>
        <taxon>Chloroflexineae</taxon>
        <taxon>Oscillochloridaceae</taxon>
        <taxon>Oscillochloris</taxon>
    </lineage>
</organism>
<feature type="transmembrane region" description="Helical" evidence="10">
    <location>
        <begin position="12"/>
        <end position="39"/>
    </location>
</feature>
<gene>
    <name evidence="11" type="ORF">OSCT_2214</name>
</gene>
<evidence type="ECO:0000256" key="3">
    <source>
        <dbReference type="ARBA" id="ARBA00022448"/>
    </source>
</evidence>
<evidence type="ECO:0000313" key="12">
    <source>
        <dbReference type="Proteomes" id="UP000054010"/>
    </source>
</evidence>
<keyword evidence="3" id="KW-0813">Transport</keyword>
<dbReference type="GO" id="GO:0005886">
    <property type="term" value="C:plasma membrane"/>
    <property type="evidence" value="ECO:0007669"/>
    <property type="project" value="UniProtKB-SubCell"/>
</dbReference>
<comment type="similarity">
    <text evidence="2">Belongs to the MscL family.</text>
</comment>
<sequence>MRGNVLDLAVGVIIGGAFGAIIGSLSADVLMPLVGLIFGQPDFSAIVLGPLKIGNLLNAIVSFLITALALYFFVVAPMNAINERQKPKAPPAPPATRTCPECLSEVPVGARRCAFCTSELPKS</sequence>
<dbReference type="InterPro" id="IPR001185">
    <property type="entry name" value="MS_channel"/>
</dbReference>
<evidence type="ECO:0000256" key="5">
    <source>
        <dbReference type="ARBA" id="ARBA00022692"/>
    </source>
</evidence>
<keyword evidence="6 10" id="KW-1133">Transmembrane helix</keyword>
<dbReference type="PROSITE" id="PS01327">
    <property type="entry name" value="MSCL"/>
    <property type="match status" value="1"/>
</dbReference>
<protein>
    <submittedName>
        <fullName evidence="11">Large conductance mechanosensitive channel protein</fullName>
    </submittedName>
</protein>
<keyword evidence="4" id="KW-1003">Cell membrane</keyword>
<dbReference type="InterPro" id="IPR037673">
    <property type="entry name" value="MSC/AndL"/>
</dbReference>
<keyword evidence="8 10" id="KW-0472">Membrane</keyword>
<evidence type="ECO:0000256" key="1">
    <source>
        <dbReference type="ARBA" id="ARBA00004651"/>
    </source>
</evidence>
<dbReference type="STRING" id="765420.OSCT_2214"/>
<dbReference type="eggNOG" id="COG1970">
    <property type="taxonomic scope" value="Bacteria"/>
</dbReference>
<dbReference type="NCBIfam" id="TIGR00220">
    <property type="entry name" value="mscL"/>
    <property type="match status" value="1"/>
</dbReference>
<comment type="subcellular location">
    <subcellularLocation>
        <location evidence="1">Cell membrane</location>
        <topology evidence="1">Multi-pass membrane protein</topology>
    </subcellularLocation>
</comment>
<evidence type="ECO:0000256" key="9">
    <source>
        <dbReference type="ARBA" id="ARBA00023303"/>
    </source>
</evidence>
<reference evidence="11 12" key="1">
    <citation type="journal article" date="2011" name="J. Bacteriol.">
        <title>Draft genome sequence of the anoxygenic filamentous phototrophic bacterium Oscillochloris trichoides subsp. DG-6.</title>
        <authorList>
            <person name="Kuznetsov B.B."/>
            <person name="Ivanovsky R.N."/>
            <person name="Keppen O.I."/>
            <person name="Sukhacheva M.V."/>
            <person name="Bumazhkin B.K."/>
            <person name="Patutina E.O."/>
            <person name="Beletsky A.V."/>
            <person name="Mardanov A.V."/>
            <person name="Baslerov R.V."/>
            <person name="Panteleeva A.N."/>
            <person name="Kolganova T.V."/>
            <person name="Ravin N.V."/>
            <person name="Skryabin K.G."/>
        </authorList>
    </citation>
    <scope>NUCLEOTIDE SEQUENCE [LARGE SCALE GENOMIC DNA]</scope>
    <source>
        <strain evidence="11 12">DG-6</strain>
    </source>
</reference>
<dbReference type="Gene3D" id="1.10.1200.120">
    <property type="entry name" value="Large-conductance mechanosensitive channel, MscL, domain 1"/>
    <property type="match status" value="1"/>
</dbReference>
<dbReference type="Pfam" id="PF01741">
    <property type="entry name" value="MscL"/>
    <property type="match status" value="1"/>
</dbReference>
<keyword evidence="7" id="KW-0406">Ion transport</keyword>
<dbReference type="SUPFAM" id="SSF81330">
    <property type="entry name" value="Gated mechanosensitive channel"/>
    <property type="match status" value="1"/>
</dbReference>
<evidence type="ECO:0000256" key="2">
    <source>
        <dbReference type="ARBA" id="ARBA00007254"/>
    </source>
</evidence>
<dbReference type="EMBL" id="ADVR01000096">
    <property type="protein sequence ID" value="EFO79921.1"/>
    <property type="molecule type" value="Genomic_DNA"/>
</dbReference>
<name>E1IFW3_9CHLR</name>
<dbReference type="InterPro" id="IPR019823">
    <property type="entry name" value="Mechanosensitive_channel_CS"/>
</dbReference>
<dbReference type="Proteomes" id="UP000054010">
    <property type="component" value="Unassembled WGS sequence"/>
</dbReference>
<evidence type="ECO:0000313" key="11">
    <source>
        <dbReference type="EMBL" id="EFO79921.1"/>
    </source>
</evidence>
<evidence type="ECO:0000256" key="4">
    <source>
        <dbReference type="ARBA" id="ARBA00022475"/>
    </source>
</evidence>
<evidence type="ECO:0000256" key="6">
    <source>
        <dbReference type="ARBA" id="ARBA00022989"/>
    </source>
</evidence>
<evidence type="ECO:0000256" key="8">
    <source>
        <dbReference type="ARBA" id="ARBA00023136"/>
    </source>
</evidence>